<protein>
    <submittedName>
        <fullName evidence="1">Uncharacterized protein</fullName>
    </submittedName>
</protein>
<reference evidence="1 2" key="1">
    <citation type="submission" date="2021-06" db="EMBL/GenBank/DDBJ databases">
        <title>Caerostris darwini draft genome.</title>
        <authorList>
            <person name="Kono N."/>
            <person name="Arakawa K."/>
        </authorList>
    </citation>
    <scope>NUCLEOTIDE SEQUENCE [LARGE SCALE GENOMIC DNA]</scope>
</reference>
<keyword evidence="2" id="KW-1185">Reference proteome</keyword>
<dbReference type="EMBL" id="BPLQ01006511">
    <property type="protein sequence ID" value="GIY23062.1"/>
    <property type="molecule type" value="Genomic_DNA"/>
</dbReference>
<gene>
    <name evidence="1" type="ORF">CDAR_299621</name>
</gene>
<comment type="caution">
    <text evidence="1">The sequence shown here is derived from an EMBL/GenBank/DDBJ whole genome shotgun (WGS) entry which is preliminary data.</text>
</comment>
<evidence type="ECO:0000313" key="1">
    <source>
        <dbReference type="EMBL" id="GIY23062.1"/>
    </source>
</evidence>
<dbReference type="AlphaFoldDB" id="A0AAV4RNW7"/>
<sequence>MSTANVSLYEPLRRRSTRCATPELNSKVRHPPLLRNSFRRVTTKGRGDSDSDSYCFENTAINKPSSDLRQDTFLFYALMNTPSTRRGDVFFVCIFINS</sequence>
<name>A0AAV4RNW7_9ARAC</name>
<evidence type="ECO:0000313" key="2">
    <source>
        <dbReference type="Proteomes" id="UP001054837"/>
    </source>
</evidence>
<proteinExistence type="predicted"/>
<accession>A0AAV4RNW7</accession>
<organism evidence="1 2">
    <name type="scientific">Caerostris darwini</name>
    <dbReference type="NCBI Taxonomy" id="1538125"/>
    <lineage>
        <taxon>Eukaryota</taxon>
        <taxon>Metazoa</taxon>
        <taxon>Ecdysozoa</taxon>
        <taxon>Arthropoda</taxon>
        <taxon>Chelicerata</taxon>
        <taxon>Arachnida</taxon>
        <taxon>Araneae</taxon>
        <taxon>Araneomorphae</taxon>
        <taxon>Entelegynae</taxon>
        <taxon>Araneoidea</taxon>
        <taxon>Araneidae</taxon>
        <taxon>Caerostris</taxon>
    </lineage>
</organism>
<dbReference type="Proteomes" id="UP001054837">
    <property type="component" value="Unassembled WGS sequence"/>
</dbReference>